<keyword evidence="5" id="KW-0117">Actin capping</keyword>
<dbReference type="EMBL" id="AAQR03035993">
    <property type="status" value="NOT_ANNOTATED_CDS"/>
    <property type="molecule type" value="Genomic_DNA"/>
</dbReference>
<dbReference type="FunFam" id="1.20.58.60:FF:000100">
    <property type="entry name" value="spectrin alpha chain, non-erythrocytic 1 isoform X1"/>
    <property type="match status" value="1"/>
</dbReference>
<dbReference type="HOGENOM" id="CLU_000847_0_0_1"/>
<keyword evidence="7" id="KW-0597">Phosphoprotein</keyword>
<dbReference type="CDD" id="cd00176">
    <property type="entry name" value="SPEC"/>
    <property type="match status" value="10"/>
</dbReference>
<dbReference type="EMBL" id="AAQR03035989">
    <property type="status" value="NOT_ANNOTATED_CDS"/>
    <property type="molecule type" value="Genomic_DNA"/>
</dbReference>
<name>H0WUB1_OTOGA</name>
<evidence type="ECO:0000256" key="15">
    <source>
        <dbReference type="ARBA" id="ARBA00066202"/>
    </source>
</evidence>
<evidence type="ECO:0000256" key="1">
    <source>
        <dbReference type="ARBA" id="ARBA00004245"/>
    </source>
</evidence>
<evidence type="ECO:0000256" key="21">
    <source>
        <dbReference type="SAM" id="MobiDB-lite"/>
    </source>
</evidence>
<dbReference type="SMART" id="SM00054">
    <property type="entry name" value="EFh"/>
    <property type="match status" value="2"/>
</dbReference>
<evidence type="ECO:0000256" key="6">
    <source>
        <dbReference type="ARBA" id="ARBA00022490"/>
    </source>
</evidence>
<dbReference type="Gene3D" id="1.20.58.60">
    <property type="match status" value="19"/>
</dbReference>
<dbReference type="PROSITE" id="PS50002">
    <property type="entry name" value="SH3"/>
    <property type="match status" value="1"/>
</dbReference>
<dbReference type="FunFam" id="1.20.58.60:FF:000078">
    <property type="entry name" value="Spectrin alpha chain, non-erythrocytic 1"/>
    <property type="match status" value="1"/>
</dbReference>
<keyword evidence="10" id="KW-0106">Calcium</keyword>
<feature type="coiled-coil region" evidence="20">
    <location>
        <begin position="386"/>
        <end position="416"/>
    </location>
</feature>
<dbReference type="Proteomes" id="UP000005225">
    <property type="component" value="Unassembled WGS sequence"/>
</dbReference>
<dbReference type="FunFam" id="1.20.5.170:FF:000014">
    <property type="entry name" value="Spectrin alpha chain, non-erythrocytic 1"/>
    <property type="match status" value="1"/>
</dbReference>
<dbReference type="SMART" id="SM00150">
    <property type="entry name" value="SPEC"/>
    <property type="match status" value="18"/>
</dbReference>
<feature type="domain" description="SH3" evidence="22">
    <location>
        <begin position="956"/>
        <end position="1015"/>
    </location>
</feature>
<evidence type="ECO:0000256" key="2">
    <source>
        <dbReference type="ARBA" id="ARBA00004544"/>
    </source>
</evidence>
<dbReference type="InterPro" id="IPR018247">
    <property type="entry name" value="EF_Hand_1_Ca_BS"/>
</dbReference>
<reference evidence="24" key="2">
    <citation type="submission" date="2025-08" db="UniProtKB">
        <authorList>
            <consortium name="Ensembl"/>
        </authorList>
    </citation>
    <scope>IDENTIFICATION</scope>
</reference>
<dbReference type="GO" id="GO:0005509">
    <property type="term" value="F:calcium ion binding"/>
    <property type="evidence" value="ECO:0007669"/>
    <property type="project" value="InterPro"/>
</dbReference>
<keyword evidence="13" id="KW-0206">Cytoskeleton</keyword>
<evidence type="ECO:0000256" key="8">
    <source>
        <dbReference type="ARBA" id="ARBA00022723"/>
    </source>
</evidence>
<accession>H0WUB1</accession>
<dbReference type="FunFam" id="2.30.30.40:FF:000036">
    <property type="entry name" value="Spectrin alpha chain, non-erythrocytic 1"/>
    <property type="match status" value="1"/>
</dbReference>
<dbReference type="Pfam" id="PF00018">
    <property type="entry name" value="SH3_1"/>
    <property type="match status" value="1"/>
</dbReference>
<evidence type="ECO:0000256" key="17">
    <source>
        <dbReference type="ARBA" id="ARBA00076497"/>
    </source>
</evidence>
<dbReference type="EMBL" id="AAQR03035991">
    <property type="status" value="NOT_ANNOTATED_CDS"/>
    <property type="molecule type" value="Genomic_DNA"/>
</dbReference>
<keyword evidence="25" id="KW-1185">Reference proteome</keyword>
<dbReference type="PRINTS" id="PR00452">
    <property type="entry name" value="SH3DOMAIN"/>
</dbReference>
<dbReference type="FunFam" id="1.20.58.60:FF:000035">
    <property type="entry name" value="Spectrin alpha chain, non-erythrocytic 1"/>
    <property type="match status" value="1"/>
</dbReference>
<dbReference type="Pfam" id="PF00435">
    <property type="entry name" value="Spectrin"/>
    <property type="match status" value="18"/>
</dbReference>
<dbReference type="FunFam" id="1.20.58.60:FF:000046">
    <property type="entry name" value="Spectrin alpha chain, non-erythrocytic 1"/>
    <property type="match status" value="1"/>
</dbReference>
<sequence>MDPSGVKVLETAEDIQERRQQVLDRYHRFKELSTLRRQKLEDSYRFQFFQRDAEELEKWIQEKLQIASDENYKDPTNLQGKLQKHQAFEAEVQANSGAIVKLDETGNLMISEGHFASETIRTRLMELHRQWELLLEKMREKGIKLLQAQKLVQYLRECADVMDWINDKVCFKACRNLVMRISHLSIVTRLYPPKAGASVVLEKSNQARPMASQLKQNEQHPEEELIKTKQDEVNAAWQRLKGLALQRQGKLFGAAEVQRFNRDVDETIGWIKEKEQLMASDDFGRDLASVQALLRKHEGLERDLAALEDKVKALCAEADRLQQSHPLSATQIQVKREELITNWEQIRTLAAERHARLNDSYRLQRFLADFRDLTSWVTEMKALINADELANDVAGAEALLDRHQEHKGEIDAHEDSFKSADESGQALLAAGHYASDEVKEKLTILSEERAALLELWELRRQQYEQCMDLQLFYRDTEQVDNWMSKQEAFLLNEDLGDSLDSVEALLKKHEDFEKSLSAQEEKITALDEFATKLIQNNHYAMEDVATRRDALLSRRNALHERAMCRRAQLADSFHLQQFFRDSDELKSWVNEKMKTATDEAYKDPSNLQGKVQKHQAFEAELSANQSRIDALEKAGQKLIDVNHYAKDEVAARMNEVISLWKKLLEATELKGIKLREANQQQQFNRNVEDIELWLYEVEGHLASDDYGKDLTNVQNLQKKHALLEADVAAHQVECQLGGCVEQVNAETLGEGRAVPVAQKSRALAPYARGGGFKPSPGQKLQKIKKRDGTRSSVGGKKSESVTGLEPEPLIKIRIMTSIAHQNVMTKVPRAPKRSFCPSVMCKRHFAAEDVKAKLNELNQKWEALKAKASQRRQDLEDSLQAQQYFADANEAESWMREKEPIVGSTDYGKDEDSAEALLKKHEALMSDLSAYGSSIQALREQAQSCRQQVAPMDDETGKELVLALYDYQEKSPREVTMKKGDILTLLNSTNKDWWKVEVNDRQGFVPAAYVKKLDPAQSASRENLLEEQGSIALRQEQIDTQTRITKEAGSVSLRMKQVEELYHSLLELGEKRKGMLEKSCKKFMLFREANELQQWISDRCLTLLFRLVLCFLSSQKKFDDIEWIFKDLKANESRLKDINKVAEDLESEGLMAEEVQAVQQQEVYGMMPRDESDSKTASPWKSARLMVHTVATFNSIKELNERWRSLQQLAEERSQLLGSAHEVQRFHRDADETKEWIEEKNQALNTDNYGHDLASVQALQRKHEGFERDLAALGDKVNSLGETAERLIQSHPESAEDLQEKCTELNQAWNSLGKRADQRKAKLGDSHDLQRFLSDFRDLMSWINGIRGLVSSDELAKDVTGAEALLERHQEHRTEIDARAGTFQAFEQFGQQLLAHGHYASPEIKEKLDILDRERTDLEKAWVQRRMMLDQCLELQLFHRDCEQAENWMAAREAFLNTEDKGDSLDSVEALIKKHEDFDKAINVQEEKIAALQSFADQLIAAGHYAKGDISSRRNEVLDRWRRLKAQMIEKRSKLGESQTLQQFSRDVDEIEAWISEKLQTASDESYKDPTNIQSKHQKHQAFEAELHANADRIRGVIDMGNSLIERGACAGSEDAVKSRLAALADQWQFLVQKSAEKSQKLKEANKQQNFNTGIKDFDFWLSEVEALLASEDYGKDLASVNNLLKKHQLLEADISAHEVSRGKKAKQKVSGTQLCVTPKENLARLRKESDVYHLKQWFLKVRLCLKKKKENRGFCFPENWRKFSWRDRWMEKKLLVSSEDYGRDLTGVQNLRKKHKRLEAELAAHEPAIQGVLDTGKKLSDDNTIGKEEIQQRLAQFVEHWKELKQLAAARHAPAIVHGLFQGHLCVIPESHEAWINEKMTLVASEDYGDTLAAIQGLLKKHEAFETDFTVHKDRVNDVCTNGQDLIKKNNHHEENISSKMKGLNGKVSDLEKAAAQRKAKLDENSAFLQFNWKADVVESWIGEKENSLKTDDYGRDLSSVQTLLTKQETFDAGLQAFQQEGIANITALKDQLLAAKHIQSKAIEARHASLMKRWSQLLANSATRKKKLLEAQSHFRKVEDLFLTFAKKASAFNSWFENAEEDLTDPVRCNSLEEIKALREAHDAFRSSLSSAQADFNQLAELDRQIKSFRVASNPYTWFTMEALEETWRNLQKIIKDPILKLRSRRRKQHGFVYLKRAVPVAQRSKAPAPYARGGRTYLLDGSCMVEESGTLESQLEATKRKHQEIRAMRSQLKKIEDLGAAMEEALILDNKYTEHSTVGLAQQWDQLDQLGMRMQHNLEQQIQARNTTGVTEEALKEFSMMFKHFDKDKSGRLNHQEFKSCLRSLGYDLPMVEEGEPDPEFEAILDTVDPNRDGHVSLQEYMAFMISRETENVKSSEEIESAFRALSSEGKPYVTKEELYQNLTREQADYCVSHMKPYVDGKGRELPTAFDYVEFTRSLFVN</sequence>
<protein>
    <recommendedName>
        <fullName evidence="16">Spectrin alpha chain, non-erythrocytic 1</fullName>
    </recommendedName>
    <alternativeName>
        <fullName evidence="17">Alpha-II spectrin</fullName>
    </alternativeName>
    <alternativeName>
        <fullName evidence="18">Fodrin alpha chain</fullName>
    </alternativeName>
</protein>
<dbReference type="SMART" id="SM00326">
    <property type="entry name" value="SH3"/>
    <property type="match status" value="1"/>
</dbReference>
<dbReference type="GO" id="GO:0005516">
    <property type="term" value="F:calmodulin binding"/>
    <property type="evidence" value="ECO:0007669"/>
    <property type="project" value="UniProtKB-KW"/>
</dbReference>
<dbReference type="InterPro" id="IPR014837">
    <property type="entry name" value="EF-hand_Ca_insen"/>
</dbReference>
<dbReference type="SUPFAM" id="SSF50044">
    <property type="entry name" value="SH3-domain"/>
    <property type="match status" value="1"/>
</dbReference>
<dbReference type="EMBL" id="AAQR03035988">
    <property type="status" value="NOT_ANNOTATED_CDS"/>
    <property type="molecule type" value="Genomic_DNA"/>
</dbReference>
<dbReference type="FunFam" id="1.20.58.60:FF:000020">
    <property type="entry name" value="Spectrin alpha chain, non-erythrocytic 1"/>
    <property type="match status" value="1"/>
</dbReference>
<dbReference type="Pfam" id="PF13499">
    <property type="entry name" value="EF-hand_7"/>
    <property type="match status" value="1"/>
</dbReference>
<evidence type="ECO:0000256" key="10">
    <source>
        <dbReference type="ARBA" id="ARBA00022837"/>
    </source>
</evidence>
<evidence type="ECO:0000256" key="5">
    <source>
        <dbReference type="ARBA" id="ARBA00022467"/>
    </source>
</evidence>
<dbReference type="EMBL" id="AAQR03035990">
    <property type="status" value="NOT_ANNOTATED_CDS"/>
    <property type="molecule type" value="Genomic_DNA"/>
</dbReference>
<dbReference type="Gene3D" id="1.10.238.10">
    <property type="entry name" value="EF-hand"/>
    <property type="match status" value="2"/>
</dbReference>
<evidence type="ECO:0000256" key="16">
    <source>
        <dbReference type="ARBA" id="ARBA00070798"/>
    </source>
</evidence>
<dbReference type="PROSITE" id="PS50222">
    <property type="entry name" value="EF_HAND_2"/>
    <property type="match status" value="2"/>
</dbReference>
<comment type="subunit">
    <text evidence="15">Like erythrocyte spectrin, the spectrin-like proteins are capable of forming dimers which can further associate to tetramers. Interacts (via C-terminal spectrin repeats) with TRPC4. Interacts with CALM and EMD. Interacts with isoform 1 of ACP1. Identified in a complex with ACTN4, CASK, IQGAP1, MAGI2, NPHS1 and SPTBN1. Interacts with SHANK3 (via ANK repeats). Interacts with CLN3; this interaction regulates the fodrin localization at the plasma membrane.</text>
</comment>
<keyword evidence="12" id="KW-0009">Actin-binding</keyword>
<dbReference type="FunFam" id="1.20.58.60:FF:000006">
    <property type="entry name" value="Spectrin alpha chain, non-erythrocytic 1"/>
    <property type="match status" value="3"/>
</dbReference>
<dbReference type="SUPFAM" id="SSF46966">
    <property type="entry name" value="Spectrin repeat"/>
    <property type="match status" value="15"/>
</dbReference>
<comment type="similarity">
    <text evidence="3">Belongs to the spectrin family.</text>
</comment>
<dbReference type="GeneTree" id="ENSGT00940000156662"/>
<keyword evidence="4 19" id="KW-0728">SH3 domain</keyword>
<dbReference type="GO" id="GO:0003779">
    <property type="term" value="F:actin binding"/>
    <property type="evidence" value="ECO:0007669"/>
    <property type="project" value="UniProtKB-KW"/>
</dbReference>
<evidence type="ECO:0000256" key="11">
    <source>
        <dbReference type="ARBA" id="ARBA00022860"/>
    </source>
</evidence>
<dbReference type="FunFam" id="1.20.58.60:FF:000007">
    <property type="entry name" value="Spectrin alpha chain non-erythrocytic 1"/>
    <property type="match status" value="2"/>
</dbReference>
<dbReference type="InterPro" id="IPR035825">
    <property type="entry name" value="Alpha_Spectrin_SH3"/>
</dbReference>
<dbReference type="PRINTS" id="PR01887">
    <property type="entry name" value="SPECTRNALPHA"/>
</dbReference>
<dbReference type="OMA" id="FQIAQEE"/>
<evidence type="ECO:0000256" key="18">
    <source>
        <dbReference type="ARBA" id="ARBA00079686"/>
    </source>
</evidence>
<evidence type="ECO:0000256" key="7">
    <source>
        <dbReference type="ARBA" id="ARBA00022553"/>
    </source>
</evidence>
<evidence type="ECO:0000313" key="24">
    <source>
        <dbReference type="Ensembl" id="ENSOGAP00000005802.2"/>
    </source>
</evidence>
<evidence type="ECO:0000256" key="12">
    <source>
        <dbReference type="ARBA" id="ARBA00023203"/>
    </source>
</evidence>
<dbReference type="FunFam" id="1.10.238.10:FF:000020">
    <property type="entry name" value="spectrin alpha chain, non-erythrocytic 1"/>
    <property type="match status" value="1"/>
</dbReference>
<dbReference type="GO" id="GO:0051693">
    <property type="term" value="P:actin filament capping"/>
    <property type="evidence" value="ECO:0007669"/>
    <property type="project" value="UniProtKB-KW"/>
</dbReference>
<dbReference type="Gene3D" id="1.20.5.170">
    <property type="match status" value="1"/>
</dbReference>
<comment type="subcellular location">
    <subcellularLocation>
        <location evidence="2">Cytoplasm</location>
        <location evidence="2">Cell cortex</location>
    </subcellularLocation>
    <subcellularLocation>
        <location evidence="1">Cytoplasm</location>
        <location evidence="1">Cytoskeleton</location>
    </subcellularLocation>
</comment>
<dbReference type="eggNOG" id="KOG0040">
    <property type="taxonomic scope" value="Eukaryota"/>
</dbReference>
<keyword evidence="8" id="KW-0479">Metal-binding</keyword>
<evidence type="ECO:0000256" key="14">
    <source>
        <dbReference type="ARBA" id="ARBA00055800"/>
    </source>
</evidence>
<dbReference type="SMART" id="SM01184">
    <property type="entry name" value="efhand_Ca_insen"/>
    <property type="match status" value="1"/>
</dbReference>
<feature type="domain" description="EF-hand" evidence="23">
    <location>
        <begin position="2316"/>
        <end position="2351"/>
    </location>
</feature>
<dbReference type="PANTHER" id="PTHR11915">
    <property type="entry name" value="SPECTRIN/FILAMIN RELATED CYTOSKELETAL PROTEIN"/>
    <property type="match status" value="1"/>
</dbReference>
<keyword evidence="6" id="KW-0963">Cytoplasm</keyword>
<dbReference type="InterPro" id="IPR002048">
    <property type="entry name" value="EF_hand_dom"/>
</dbReference>
<dbReference type="FunFam" id="1.20.58.60:FF:000026">
    <property type="entry name" value="Spectrin alpha chain, non-erythrocytic 1"/>
    <property type="match status" value="2"/>
</dbReference>
<feature type="domain" description="EF-hand" evidence="23">
    <location>
        <begin position="2359"/>
        <end position="2394"/>
    </location>
</feature>
<dbReference type="InterPro" id="IPR011992">
    <property type="entry name" value="EF-hand-dom_pair"/>
</dbReference>
<dbReference type="EMBL" id="AAQR03035994">
    <property type="status" value="NOT_ANNOTATED_CDS"/>
    <property type="molecule type" value="Genomic_DNA"/>
</dbReference>
<dbReference type="EMBL" id="AAQR03035986">
    <property type="status" value="NOT_ANNOTATED_CDS"/>
    <property type="molecule type" value="Genomic_DNA"/>
</dbReference>
<dbReference type="FunFam" id="1.10.238.10:FF:000032">
    <property type="entry name" value="Spectrin alpha chain, non-erythrocytic 1"/>
    <property type="match status" value="1"/>
</dbReference>
<comment type="function">
    <text evidence="14">Fodrin, which seems to be involved in secretion, interacts with calmodulin in a calcium-dependent manner and is thus candidate for the calcium-dependent movement of the cytoskeleton at the membrane.</text>
</comment>
<dbReference type="InterPro" id="IPR002017">
    <property type="entry name" value="Spectrin_repeat"/>
</dbReference>
<evidence type="ECO:0000256" key="19">
    <source>
        <dbReference type="PROSITE-ProRule" id="PRU00192"/>
    </source>
</evidence>
<dbReference type="SUPFAM" id="SSF47473">
    <property type="entry name" value="EF-hand"/>
    <property type="match status" value="1"/>
</dbReference>
<reference evidence="24" key="3">
    <citation type="submission" date="2025-09" db="UniProtKB">
        <authorList>
            <consortium name="Ensembl"/>
        </authorList>
    </citation>
    <scope>IDENTIFICATION</scope>
</reference>
<evidence type="ECO:0000313" key="25">
    <source>
        <dbReference type="Proteomes" id="UP000005225"/>
    </source>
</evidence>
<keyword evidence="11" id="KW-0112">Calmodulin-binding</keyword>
<evidence type="ECO:0000259" key="22">
    <source>
        <dbReference type="PROSITE" id="PS50002"/>
    </source>
</evidence>
<dbReference type="FunFam" id="1.20.58.60:FF:000013">
    <property type="entry name" value="Spectrin alpha chain, non-erythrocytic 1"/>
    <property type="match status" value="2"/>
</dbReference>
<dbReference type="Pfam" id="PF08726">
    <property type="entry name" value="EFhand_Ca_insen"/>
    <property type="match status" value="1"/>
</dbReference>
<evidence type="ECO:0000256" key="20">
    <source>
        <dbReference type="SAM" id="Coils"/>
    </source>
</evidence>
<proteinExistence type="inferred from homology"/>
<dbReference type="FunFam" id="1.20.58.60:FF:000043">
    <property type="entry name" value="Spectrin alpha chain, non-erythrocytic 1"/>
    <property type="match status" value="1"/>
</dbReference>
<keyword evidence="20" id="KW-0175">Coiled coil</keyword>
<evidence type="ECO:0000256" key="13">
    <source>
        <dbReference type="ARBA" id="ARBA00023212"/>
    </source>
</evidence>
<organism evidence="24 25">
    <name type="scientific">Otolemur garnettii</name>
    <name type="common">Small-eared galago</name>
    <name type="synonym">Garnett's greater bushbaby</name>
    <dbReference type="NCBI Taxonomy" id="30611"/>
    <lineage>
        <taxon>Eukaryota</taxon>
        <taxon>Metazoa</taxon>
        <taxon>Chordata</taxon>
        <taxon>Craniata</taxon>
        <taxon>Vertebrata</taxon>
        <taxon>Euteleostomi</taxon>
        <taxon>Mammalia</taxon>
        <taxon>Eutheria</taxon>
        <taxon>Euarchontoglires</taxon>
        <taxon>Primates</taxon>
        <taxon>Strepsirrhini</taxon>
        <taxon>Lorisiformes</taxon>
        <taxon>Galagidae</taxon>
        <taxon>Otolemur</taxon>
    </lineage>
</organism>
<dbReference type="Ensembl" id="ENSOGAT00000006492.2">
    <property type="protein sequence ID" value="ENSOGAP00000005802.2"/>
    <property type="gene ID" value="ENSOGAG00000006481.2"/>
</dbReference>
<dbReference type="InParanoid" id="H0WUB1"/>
<dbReference type="Gene3D" id="2.30.30.40">
    <property type="entry name" value="SH3 Domains"/>
    <property type="match status" value="1"/>
</dbReference>
<dbReference type="EMBL" id="AAQR03035987">
    <property type="status" value="NOT_ANNOTATED_CDS"/>
    <property type="molecule type" value="Genomic_DNA"/>
</dbReference>
<feature type="coiled-coil region" evidence="20">
    <location>
        <begin position="847"/>
        <end position="878"/>
    </location>
</feature>
<feature type="coiled-coil region" evidence="20">
    <location>
        <begin position="290"/>
        <end position="324"/>
    </location>
</feature>
<dbReference type="FunCoup" id="H0WUB1">
    <property type="interactions" value="2186"/>
</dbReference>
<dbReference type="GO" id="GO:0015630">
    <property type="term" value="C:microtubule cytoskeleton"/>
    <property type="evidence" value="ECO:0007669"/>
    <property type="project" value="Ensembl"/>
</dbReference>
<evidence type="ECO:0000259" key="23">
    <source>
        <dbReference type="PROSITE" id="PS50222"/>
    </source>
</evidence>
<dbReference type="InterPro" id="IPR036028">
    <property type="entry name" value="SH3-like_dom_sf"/>
</dbReference>
<evidence type="ECO:0000256" key="4">
    <source>
        <dbReference type="ARBA" id="ARBA00022443"/>
    </source>
</evidence>
<dbReference type="InterPro" id="IPR018159">
    <property type="entry name" value="Spectrin/alpha-actinin"/>
</dbReference>
<dbReference type="PROSITE" id="PS00018">
    <property type="entry name" value="EF_HAND_1"/>
    <property type="match status" value="2"/>
</dbReference>
<dbReference type="CDD" id="cd11808">
    <property type="entry name" value="SH3_Alpha_Spectrin"/>
    <property type="match status" value="1"/>
</dbReference>
<keyword evidence="9" id="KW-0677">Repeat</keyword>
<reference evidence="25" key="1">
    <citation type="submission" date="2011-03" db="EMBL/GenBank/DDBJ databases">
        <title>Version 3 of the genome sequence of Otolemur garnettii (Bushbaby).</title>
        <authorList>
            <consortium name="The Broad Institute Genome Sequencing Platform"/>
            <person name="Di Palma F."/>
            <person name="Johnson J."/>
            <person name="Lander E.S."/>
            <person name="Lindblad-Toh K."/>
            <person name="Jaffe D.B."/>
            <person name="Gnerre S."/>
            <person name="MacCallum I."/>
            <person name="Przybylski D."/>
            <person name="Ribeiro F.J."/>
            <person name="Burton J.N."/>
            <person name="Walker B.J."/>
            <person name="Sharpe T."/>
            <person name="Hall G."/>
        </authorList>
    </citation>
    <scope>NUCLEOTIDE SEQUENCE [LARGE SCALE GENOMIC DNA]</scope>
</reference>
<evidence type="ECO:0000256" key="9">
    <source>
        <dbReference type="ARBA" id="ARBA00022737"/>
    </source>
</evidence>
<dbReference type="EMBL" id="AAQR03035992">
    <property type="status" value="NOT_ANNOTATED_CDS"/>
    <property type="molecule type" value="Genomic_DNA"/>
</dbReference>
<dbReference type="GO" id="GO:0030864">
    <property type="term" value="C:cortical actin cytoskeleton"/>
    <property type="evidence" value="ECO:0007669"/>
    <property type="project" value="UniProtKB-ARBA"/>
</dbReference>
<dbReference type="CDD" id="cd00051">
    <property type="entry name" value="EFh"/>
    <property type="match status" value="1"/>
</dbReference>
<dbReference type="EMBL" id="AAQR03035995">
    <property type="status" value="NOT_ANNOTATED_CDS"/>
    <property type="molecule type" value="Genomic_DNA"/>
</dbReference>
<dbReference type="STRING" id="30611.ENSOGAP00000005802"/>
<evidence type="ECO:0000256" key="3">
    <source>
        <dbReference type="ARBA" id="ARBA00006826"/>
    </source>
</evidence>
<dbReference type="InterPro" id="IPR001452">
    <property type="entry name" value="SH3_domain"/>
</dbReference>
<feature type="region of interest" description="Disordered" evidence="21">
    <location>
        <begin position="766"/>
        <end position="802"/>
    </location>
</feature>